<organism evidence="9 10">
    <name type="scientific">Flavobacterium saccharophilum</name>
    <dbReference type="NCBI Taxonomy" id="29534"/>
    <lineage>
        <taxon>Bacteria</taxon>
        <taxon>Pseudomonadati</taxon>
        <taxon>Bacteroidota</taxon>
        <taxon>Flavobacteriia</taxon>
        <taxon>Flavobacteriales</taxon>
        <taxon>Flavobacteriaceae</taxon>
        <taxon>Flavobacterium</taxon>
    </lineage>
</organism>
<dbReference type="EC" id="2.1.1.72" evidence="2"/>
<comment type="catalytic activity">
    <reaction evidence="7">
        <text>a 2'-deoxyadenosine in DNA + S-adenosyl-L-methionine = an N(6)-methyl-2'-deoxyadenosine in DNA + S-adenosyl-L-homocysteine + H(+)</text>
        <dbReference type="Rhea" id="RHEA:15197"/>
        <dbReference type="Rhea" id="RHEA-COMP:12418"/>
        <dbReference type="Rhea" id="RHEA-COMP:12419"/>
        <dbReference type="ChEBI" id="CHEBI:15378"/>
        <dbReference type="ChEBI" id="CHEBI:57856"/>
        <dbReference type="ChEBI" id="CHEBI:59789"/>
        <dbReference type="ChEBI" id="CHEBI:90615"/>
        <dbReference type="ChEBI" id="CHEBI:90616"/>
        <dbReference type="EC" id="2.1.1.72"/>
    </reaction>
</comment>
<dbReference type="GO" id="GO:0009007">
    <property type="term" value="F:site-specific DNA-methyltransferase (adenine-specific) activity"/>
    <property type="evidence" value="ECO:0007669"/>
    <property type="project" value="UniProtKB-EC"/>
</dbReference>
<feature type="domain" description="N6 adenine-specific DNA methyltransferase N-terminal" evidence="8">
    <location>
        <begin position="6"/>
        <end position="95"/>
    </location>
</feature>
<protein>
    <recommendedName>
        <fullName evidence="2">site-specific DNA-methyltransferase (adenine-specific)</fullName>
        <ecNumber evidence="2">2.1.1.72</ecNumber>
    </recommendedName>
</protein>
<comment type="similarity">
    <text evidence="1">Belongs to the N(4)/N(6)-methyltransferase family.</text>
</comment>
<name>A0A1M7D3D5_9FLAO</name>
<dbReference type="STRING" id="29534.SAMN05444366_1379"/>
<dbReference type="SUPFAM" id="SSF53335">
    <property type="entry name" value="S-adenosyl-L-methionine-dependent methyltransferases"/>
    <property type="match status" value="1"/>
</dbReference>
<evidence type="ECO:0000256" key="3">
    <source>
        <dbReference type="ARBA" id="ARBA00022603"/>
    </source>
</evidence>
<proteinExistence type="inferred from homology"/>
<accession>A0A1M7D3D5</accession>
<dbReference type="GO" id="GO:0032259">
    <property type="term" value="P:methylation"/>
    <property type="evidence" value="ECO:0007669"/>
    <property type="project" value="UniProtKB-KW"/>
</dbReference>
<reference evidence="10" key="1">
    <citation type="submission" date="2016-11" db="EMBL/GenBank/DDBJ databases">
        <authorList>
            <person name="Varghese N."/>
            <person name="Submissions S."/>
        </authorList>
    </citation>
    <scope>NUCLEOTIDE SEQUENCE [LARGE SCALE GENOMIC DNA]</scope>
    <source>
        <strain evidence="10">DSM 1811</strain>
    </source>
</reference>
<evidence type="ECO:0000256" key="7">
    <source>
        <dbReference type="ARBA" id="ARBA00047942"/>
    </source>
</evidence>
<dbReference type="InterPro" id="IPR051537">
    <property type="entry name" value="DNA_Adenine_Mtase"/>
</dbReference>
<dbReference type="Pfam" id="PF12161">
    <property type="entry name" value="HsdM_N"/>
    <property type="match status" value="1"/>
</dbReference>
<dbReference type="AlphaFoldDB" id="A0A1M7D3D5"/>
<evidence type="ECO:0000256" key="6">
    <source>
        <dbReference type="ARBA" id="ARBA00022747"/>
    </source>
</evidence>
<dbReference type="Gene3D" id="1.20.1260.30">
    <property type="match status" value="1"/>
</dbReference>
<dbReference type="RefSeq" id="WP_072970844.1">
    <property type="nucleotide sequence ID" value="NZ_FRBY01000002.1"/>
</dbReference>
<evidence type="ECO:0000259" key="8">
    <source>
        <dbReference type="Pfam" id="PF12161"/>
    </source>
</evidence>
<evidence type="ECO:0000256" key="4">
    <source>
        <dbReference type="ARBA" id="ARBA00022679"/>
    </source>
</evidence>
<dbReference type="GO" id="GO:0009307">
    <property type="term" value="P:DNA restriction-modification system"/>
    <property type="evidence" value="ECO:0007669"/>
    <property type="project" value="UniProtKB-KW"/>
</dbReference>
<dbReference type="InterPro" id="IPR038333">
    <property type="entry name" value="T1MK-like_N_sf"/>
</dbReference>
<dbReference type="EMBL" id="FRBY01000002">
    <property type="protein sequence ID" value="SHL73699.1"/>
    <property type="molecule type" value="Genomic_DNA"/>
</dbReference>
<sequence length="161" mass="18885">MLNQEIKNKINQLWDLFWSGGMANPLTALEQISYLLFMKRAEDVGMIKDEKYKLSIYTSDEKYKDNLPNYMKEVFNYIKNLYSKQESFTEAMEGAEFRIEKTSLLNAAIDLINEIYVEADKEREKGQYFQDTLGDFYELILKQTSEAGKNGQFRVLSHLSE</sequence>
<evidence type="ECO:0000256" key="5">
    <source>
        <dbReference type="ARBA" id="ARBA00022691"/>
    </source>
</evidence>
<evidence type="ECO:0000313" key="10">
    <source>
        <dbReference type="Proteomes" id="UP000184121"/>
    </source>
</evidence>
<dbReference type="PANTHER" id="PTHR42933">
    <property type="entry name" value="SLR6095 PROTEIN"/>
    <property type="match status" value="1"/>
</dbReference>
<keyword evidence="6" id="KW-0680">Restriction system</keyword>
<evidence type="ECO:0000256" key="2">
    <source>
        <dbReference type="ARBA" id="ARBA00011900"/>
    </source>
</evidence>
<dbReference type="Proteomes" id="UP000184121">
    <property type="component" value="Unassembled WGS sequence"/>
</dbReference>
<keyword evidence="10" id="KW-1185">Reference proteome</keyword>
<evidence type="ECO:0000313" key="9">
    <source>
        <dbReference type="EMBL" id="SHL73699.1"/>
    </source>
</evidence>
<keyword evidence="5" id="KW-0949">S-adenosyl-L-methionine</keyword>
<dbReference type="OrthoDB" id="9814572at2"/>
<evidence type="ECO:0000256" key="1">
    <source>
        <dbReference type="ARBA" id="ARBA00006594"/>
    </source>
</evidence>
<keyword evidence="3" id="KW-0489">Methyltransferase</keyword>
<dbReference type="InterPro" id="IPR029063">
    <property type="entry name" value="SAM-dependent_MTases_sf"/>
</dbReference>
<gene>
    <name evidence="9" type="ORF">SAMN05444366_1379</name>
</gene>
<dbReference type="PANTHER" id="PTHR42933:SF3">
    <property type="entry name" value="TYPE I RESTRICTION ENZYME MJAVIII METHYLASE SUBUNIT"/>
    <property type="match status" value="1"/>
</dbReference>
<dbReference type="InterPro" id="IPR022749">
    <property type="entry name" value="D12N6_MeTrfase_N"/>
</dbReference>
<keyword evidence="4" id="KW-0808">Transferase</keyword>